<proteinExistence type="inferred from homology"/>
<dbReference type="PANTHER" id="PTHR46383">
    <property type="entry name" value="ASPARTATE AMINOTRANSFERASE"/>
    <property type="match status" value="1"/>
</dbReference>
<dbReference type="GO" id="GO:0030170">
    <property type="term" value="F:pyridoxal phosphate binding"/>
    <property type="evidence" value="ECO:0007669"/>
    <property type="project" value="InterPro"/>
</dbReference>
<dbReference type="CDD" id="cd00609">
    <property type="entry name" value="AAT_like"/>
    <property type="match status" value="1"/>
</dbReference>
<dbReference type="InterPro" id="IPR050596">
    <property type="entry name" value="AspAT/PAT-like"/>
</dbReference>
<dbReference type="PROSITE" id="PS00105">
    <property type="entry name" value="AA_TRANSFER_CLASS_1"/>
    <property type="match status" value="1"/>
</dbReference>
<name>A0A4R3MTN3_9GAMM</name>
<evidence type="ECO:0000313" key="9">
    <source>
        <dbReference type="Proteomes" id="UP000295717"/>
    </source>
</evidence>
<dbReference type="InterPro" id="IPR004839">
    <property type="entry name" value="Aminotransferase_I/II_large"/>
</dbReference>
<gene>
    <name evidence="8" type="ORF">EDC35_11125</name>
</gene>
<dbReference type="InterPro" id="IPR004838">
    <property type="entry name" value="NHTrfase_class1_PyrdxlP-BS"/>
</dbReference>
<feature type="domain" description="Aminotransferase class I/classII large" evidence="7">
    <location>
        <begin position="66"/>
        <end position="415"/>
    </location>
</feature>
<evidence type="ECO:0000256" key="2">
    <source>
        <dbReference type="ARBA" id="ARBA00007441"/>
    </source>
</evidence>
<dbReference type="Proteomes" id="UP000295717">
    <property type="component" value="Unassembled WGS sequence"/>
</dbReference>
<comment type="similarity">
    <text evidence="2 6">Belongs to the class-I pyridoxal-phosphate-dependent aminotransferase family.</text>
</comment>
<comment type="caution">
    <text evidence="8">The sequence shown here is derived from an EMBL/GenBank/DDBJ whole genome shotgun (WGS) entry which is preliminary data.</text>
</comment>
<evidence type="ECO:0000256" key="5">
    <source>
        <dbReference type="ARBA" id="ARBA00022898"/>
    </source>
</evidence>
<dbReference type="EC" id="2.6.1.-" evidence="6"/>
<evidence type="ECO:0000256" key="6">
    <source>
        <dbReference type="RuleBase" id="RU000481"/>
    </source>
</evidence>
<dbReference type="InterPro" id="IPR015424">
    <property type="entry name" value="PyrdxlP-dep_Trfase"/>
</dbReference>
<keyword evidence="9" id="KW-1185">Reference proteome</keyword>
<dbReference type="Gene3D" id="3.40.640.10">
    <property type="entry name" value="Type I PLP-dependent aspartate aminotransferase-like (Major domain)"/>
    <property type="match status" value="1"/>
</dbReference>
<reference evidence="8 9" key="1">
    <citation type="submission" date="2019-03" db="EMBL/GenBank/DDBJ databases">
        <title>Genomic Encyclopedia of Type Strains, Phase IV (KMG-IV): sequencing the most valuable type-strain genomes for metagenomic binning, comparative biology and taxonomic classification.</title>
        <authorList>
            <person name="Goeker M."/>
        </authorList>
    </citation>
    <scope>NUCLEOTIDE SEQUENCE [LARGE SCALE GENOMIC DNA]</scope>
    <source>
        <strain evidence="8 9">DSM 13587</strain>
    </source>
</reference>
<evidence type="ECO:0000256" key="1">
    <source>
        <dbReference type="ARBA" id="ARBA00001933"/>
    </source>
</evidence>
<dbReference type="SUPFAM" id="SSF53383">
    <property type="entry name" value="PLP-dependent transferases"/>
    <property type="match status" value="1"/>
</dbReference>
<dbReference type="PRINTS" id="PR00753">
    <property type="entry name" value="ACCSYNTHASE"/>
</dbReference>
<keyword evidence="5" id="KW-0663">Pyridoxal phosphate</keyword>
<evidence type="ECO:0000313" key="8">
    <source>
        <dbReference type="EMBL" id="TCT18826.1"/>
    </source>
</evidence>
<comment type="cofactor">
    <cofactor evidence="1 6">
        <name>pyridoxal 5'-phosphate</name>
        <dbReference type="ChEBI" id="CHEBI:597326"/>
    </cofactor>
</comment>
<evidence type="ECO:0000256" key="3">
    <source>
        <dbReference type="ARBA" id="ARBA00022576"/>
    </source>
</evidence>
<dbReference type="InterPro" id="IPR015421">
    <property type="entry name" value="PyrdxlP-dep_Trfase_major"/>
</dbReference>
<dbReference type="GO" id="GO:0006520">
    <property type="term" value="P:amino acid metabolic process"/>
    <property type="evidence" value="ECO:0007669"/>
    <property type="project" value="InterPro"/>
</dbReference>
<sequence length="425" mass="45632">MCGFKALVGDPGEQARGDLAVLDRMHSGVEGIGHRRFAPRAEAVEPFHVMRLLAQARDLEAAGRSIVHLEIGEPDFPTPSPILVAGQRALAAGQTHYTPAAGLPALRQAIADYYGQRYRVTVAPTRILVTPGASGALQLVFAALLEPGDRVLIGDPSYPCYRQVLRLMGVEPVAAPLGPEDDFQLTAARAAAAWTPGIRAVVVASPANPTGSVLSADTLAGLHALCRARGAALIVDEIYQGLIYEACDETALALESRDLYVINSFSKYFGMTGWRVGWIAAPDASVELMERLAQNLFIATNTPAQHAALAAFDAETLAIIEERRETFRERRDRLLPALRELGFVIPNRPAGAFYLYAGLPPQVTLDAMDFATRLLTEAGVAVTPGQDFGALAAGRHVRFAYTRDLHELDEGIRRLGDYLSGGVSG</sequence>
<organism evidence="8 9">
    <name type="scientific">Thiobaca trueperi</name>
    <dbReference type="NCBI Taxonomy" id="127458"/>
    <lineage>
        <taxon>Bacteria</taxon>
        <taxon>Pseudomonadati</taxon>
        <taxon>Pseudomonadota</taxon>
        <taxon>Gammaproteobacteria</taxon>
        <taxon>Chromatiales</taxon>
        <taxon>Chromatiaceae</taxon>
        <taxon>Thiobaca</taxon>
    </lineage>
</organism>
<evidence type="ECO:0000259" key="7">
    <source>
        <dbReference type="Pfam" id="PF00155"/>
    </source>
</evidence>
<keyword evidence="4 6" id="KW-0808">Transferase</keyword>
<dbReference type="AlphaFoldDB" id="A0A4R3MTN3"/>
<dbReference type="PANTHER" id="PTHR46383:SF2">
    <property type="entry name" value="AMINOTRANSFERASE"/>
    <property type="match status" value="1"/>
</dbReference>
<dbReference type="EMBL" id="SMAO01000011">
    <property type="protein sequence ID" value="TCT18826.1"/>
    <property type="molecule type" value="Genomic_DNA"/>
</dbReference>
<accession>A0A4R3MTN3</accession>
<dbReference type="GO" id="GO:0008483">
    <property type="term" value="F:transaminase activity"/>
    <property type="evidence" value="ECO:0007669"/>
    <property type="project" value="UniProtKB-KW"/>
</dbReference>
<protein>
    <recommendedName>
        <fullName evidence="6">Aminotransferase</fullName>
        <ecNumber evidence="6">2.6.1.-</ecNumber>
    </recommendedName>
</protein>
<dbReference type="Pfam" id="PF00155">
    <property type="entry name" value="Aminotran_1_2"/>
    <property type="match status" value="1"/>
</dbReference>
<keyword evidence="3 6" id="KW-0032">Aminotransferase</keyword>
<evidence type="ECO:0000256" key="4">
    <source>
        <dbReference type="ARBA" id="ARBA00022679"/>
    </source>
</evidence>